<name>A0A8D0BBR1_SALMN</name>
<evidence type="ECO:0000256" key="3">
    <source>
        <dbReference type="SAM" id="SignalP"/>
    </source>
</evidence>
<organism evidence="5 6">
    <name type="scientific">Salvator merianae</name>
    <name type="common">Argentine black and white tegu</name>
    <name type="synonym">Tupinambis merianae</name>
    <dbReference type="NCBI Taxonomy" id="96440"/>
    <lineage>
        <taxon>Eukaryota</taxon>
        <taxon>Metazoa</taxon>
        <taxon>Chordata</taxon>
        <taxon>Craniata</taxon>
        <taxon>Vertebrata</taxon>
        <taxon>Euteleostomi</taxon>
        <taxon>Lepidosauria</taxon>
        <taxon>Squamata</taxon>
        <taxon>Bifurcata</taxon>
        <taxon>Unidentata</taxon>
        <taxon>Episquamata</taxon>
        <taxon>Laterata</taxon>
        <taxon>Teiioidea</taxon>
        <taxon>Teiidae</taxon>
        <taxon>Salvator</taxon>
    </lineage>
</organism>
<evidence type="ECO:0000259" key="4">
    <source>
        <dbReference type="PROSITE" id="PS50189"/>
    </source>
</evidence>
<feature type="region of interest" description="Disordered" evidence="2">
    <location>
        <begin position="37"/>
        <end position="111"/>
    </location>
</feature>
<evidence type="ECO:0000256" key="1">
    <source>
        <dbReference type="ARBA" id="ARBA00023157"/>
    </source>
</evidence>
<dbReference type="PROSITE" id="PS50189">
    <property type="entry name" value="NTR"/>
    <property type="match status" value="1"/>
</dbReference>
<dbReference type="InterPro" id="IPR008993">
    <property type="entry name" value="TIMP-like_OB-fold"/>
</dbReference>
<dbReference type="OMA" id="VNRQETW"/>
<evidence type="ECO:0000256" key="2">
    <source>
        <dbReference type="SAM" id="MobiDB-lite"/>
    </source>
</evidence>
<evidence type="ECO:0000313" key="5">
    <source>
        <dbReference type="Ensembl" id="ENSSMRP00000005801.1"/>
    </source>
</evidence>
<dbReference type="GeneTree" id="ENSGT00390000002361"/>
<dbReference type="InterPro" id="IPR001134">
    <property type="entry name" value="Netrin_domain"/>
</dbReference>
<dbReference type="Gene3D" id="2.40.50.120">
    <property type="match status" value="1"/>
</dbReference>
<reference evidence="5" key="1">
    <citation type="submission" date="2025-08" db="UniProtKB">
        <authorList>
            <consortium name="Ensembl"/>
        </authorList>
    </citation>
    <scope>IDENTIFICATION</scope>
</reference>
<protein>
    <submittedName>
        <fullName evidence="5">Chromosome 17 open reading frame 58</fullName>
    </submittedName>
</protein>
<dbReference type="Ensembl" id="ENSSMRT00000006799.1">
    <property type="protein sequence ID" value="ENSSMRP00000005801.1"/>
    <property type="gene ID" value="ENSSMRG00000004679.1"/>
</dbReference>
<dbReference type="Proteomes" id="UP000694421">
    <property type="component" value="Unplaced"/>
</dbReference>
<dbReference type="SUPFAM" id="SSF50242">
    <property type="entry name" value="TIMP-like"/>
    <property type="match status" value="1"/>
</dbReference>
<dbReference type="AlphaFoldDB" id="A0A8D0BBR1"/>
<keyword evidence="6" id="KW-1185">Reference proteome</keyword>
<sequence length="368" mass="41899">MTSKALWFLCFTLGSSFSSGAGPLPYIRKSAQPLNKNAYEPMGSAPDRNKSPLRHGGPLRHSLPLADLQKEKAENARPLLLDKKKRAQDASENHTGLRKQFLQPSENEEEALSPATYFHQTNRMHRDSLELEVANSISAYFHPPGYFHGQNRLLAEASTFQGTDSGTELLDHLNRPSKTNRHYKLSHGFRNASKSTSLTNRQSTSLFRSSGFKNDADNIEVCLTDCRREHGELEAYCGSEFVVNGIVHDVLKIHQGAHLVTLLVNNNGLYKMSRLYLTPDDFFFRVHLLVVDTLDCSQSCPDFKLGSRYIVMGHVYHRKRQLPRVLQEHVRGHLRPGDGLLWKGSSYIKRFNRRRHQKVQQALHTKCR</sequence>
<feature type="signal peptide" evidence="3">
    <location>
        <begin position="1"/>
        <end position="20"/>
    </location>
</feature>
<proteinExistence type="predicted"/>
<dbReference type="PANTHER" id="PTHR35967">
    <property type="entry name" value="UPF0450 PROTEIN C17ORF58"/>
    <property type="match status" value="1"/>
</dbReference>
<dbReference type="PANTHER" id="PTHR35967:SF1">
    <property type="entry name" value="UPF0450 PROTEIN C17ORF58"/>
    <property type="match status" value="1"/>
</dbReference>
<keyword evidence="1" id="KW-1015">Disulfide bond</keyword>
<evidence type="ECO:0000313" key="6">
    <source>
        <dbReference type="Proteomes" id="UP000694421"/>
    </source>
</evidence>
<feature type="domain" description="NTR" evidence="4">
    <location>
        <begin position="222"/>
        <end position="367"/>
    </location>
</feature>
<reference evidence="5" key="2">
    <citation type="submission" date="2025-09" db="UniProtKB">
        <authorList>
            <consortium name="Ensembl"/>
        </authorList>
    </citation>
    <scope>IDENTIFICATION</scope>
</reference>
<accession>A0A8D0BBR1</accession>
<keyword evidence="3" id="KW-0732">Signal</keyword>
<feature type="chain" id="PRO_5034109786" evidence="3">
    <location>
        <begin position="21"/>
        <end position="368"/>
    </location>
</feature>